<name>A0A1D3L599_9EURY</name>
<dbReference type="InterPro" id="IPR000073">
    <property type="entry name" value="AB_hydrolase_1"/>
</dbReference>
<dbReference type="GeneID" id="30412983"/>
<gene>
    <name evidence="2" type="primary">catD</name>
    <name evidence="2" type="ORF">MCBB_2147</name>
</gene>
<dbReference type="OrthoDB" id="71142at2157"/>
<accession>A0A1D3L599</accession>
<sequence length="266" mass="29295">MSIVKINDINMYYESHGEGEPLILISGNGGELSQWKDHITMFSKEYQVIAFDNRGAGRTDKPDMEYSIEMMANDVVGLMDALGIEKAHILGASMGGMIAQSIAFLHPNRVKSLILAVTMMKVSPQANYAAQHAIKNVQEGVDPESLAIYSIAWSFPDEVFENPTAVEMIKKAMLTTLNQQNVHGFKLQNDAASEFNSSSWVSEIKVPTLVIEGEDDIVVPKKYSSREIARNISGSKFISLPGGHMAYLMNAGSFQKHVMDFIASIT</sequence>
<dbReference type="EC" id="3.1.1.24" evidence="2"/>
<evidence type="ECO:0000313" key="2">
    <source>
        <dbReference type="EMBL" id="SCG86689.1"/>
    </source>
</evidence>
<dbReference type="RefSeq" id="WP_071907729.1">
    <property type="nucleotide sequence ID" value="NZ_LT607756.1"/>
</dbReference>
<dbReference type="Pfam" id="PF00561">
    <property type="entry name" value="Abhydrolase_1"/>
    <property type="match status" value="1"/>
</dbReference>
<dbReference type="Gene3D" id="3.40.50.1820">
    <property type="entry name" value="alpha/beta hydrolase"/>
    <property type="match status" value="1"/>
</dbReference>
<evidence type="ECO:0000313" key="3">
    <source>
        <dbReference type="Proteomes" id="UP000094707"/>
    </source>
</evidence>
<keyword evidence="3" id="KW-1185">Reference proteome</keyword>
<dbReference type="PANTHER" id="PTHR43433:SF5">
    <property type="entry name" value="AB HYDROLASE-1 DOMAIN-CONTAINING PROTEIN"/>
    <property type="match status" value="1"/>
</dbReference>
<dbReference type="EMBL" id="LT607756">
    <property type="protein sequence ID" value="SCG86689.1"/>
    <property type="molecule type" value="Genomic_DNA"/>
</dbReference>
<evidence type="ECO:0000259" key="1">
    <source>
        <dbReference type="Pfam" id="PF00561"/>
    </source>
</evidence>
<dbReference type="STRING" id="118062.MCBB_2147"/>
<proteinExistence type="predicted"/>
<feature type="domain" description="AB hydrolase-1" evidence="1">
    <location>
        <begin position="21"/>
        <end position="248"/>
    </location>
</feature>
<dbReference type="Proteomes" id="UP000094707">
    <property type="component" value="Chromosome I"/>
</dbReference>
<dbReference type="InterPro" id="IPR050471">
    <property type="entry name" value="AB_hydrolase"/>
</dbReference>
<organism evidence="2 3">
    <name type="scientific">Methanobacterium congolense</name>
    <dbReference type="NCBI Taxonomy" id="118062"/>
    <lineage>
        <taxon>Archaea</taxon>
        <taxon>Methanobacteriati</taxon>
        <taxon>Methanobacteriota</taxon>
        <taxon>Methanomada group</taxon>
        <taxon>Methanobacteria</taxon>
        <taxon>Methanobacteriales</taxon>
        <taxon>Methanobacteriaceae</taxon>
        <taxon>Methanobacterium</taxon>
    </lineage>
</organism>
<dbReference type="PRINTS" id="PR00111">
    <property type="entry name" value="ABHYDROLASE"/>
</dbReference>
<dbReference type="AlphaFoldDB" id="A0A1D3L599"/>
<dbReference type="InterPro" id="IPR029058">
    <property type="entry name" value="AB_hydrolase_fold"/>
</dbReference>
<dbReference type="KEGG" id="mcub:MCBB_2147"/>
<reference evidence="2 3" key="1">
    <citation type="submission" date="2016-08" db="EMBL/GenBank/DDBJ databases">
        <authorList>
            <person name="Seilhamer J.J."/>
        </authorList>
    </citation>
    <scope>NUCLEOTIDE SEQUENCE [LARGE SCALE GENOMIC DNA]</scope>
    <source>
        <strain evidence="2">Buetzberg</strain>
    </source>
</reference>
<dbReference type="GO" id="GO:0047570">
    <property type="term" value="F:3-oxoadipate enol-lactonase activity"/>
    <property type="evidence" value="ECO:0007669"/>
    <property type="project" value="UniProtKB-EC"/>
</dbReference>
<keyword evidence="2" id="KW-0378">Hydrolase</keyword>
<protein>
    <submittedName>
        <fullName evidence="2">3-oxoadipate enol-lactonase 2</fullName>
        <ecNumber evidence="2">3.1.1.24</ecNumber>
    </submittedName>
</protein>
<dbReference type="SUPFAM" id="SSF53474">
    <property type="entry name" value="alpha/beta-Hydrolases"/>
    <property type="match status" value="1"/>
</dbReference>
<dbReference type="PANTHER" id="PTHR43433">
    <property type="entry name" value="HYDROLASE, ALPHA/BETA FOLD FAMILY PROTEIN"/>
    <property type="match status" value="1"/>
</dbReference>